<evidence type="ECO:0000313" key="1">
    <source>
        <dbReference type="EMBL" id="GHI43222.1"/>
    </source>
</evidence>
<comment type="caution">
    <text evidence="1">The sequence shown here is derived from an EMBL/GenBank/DDBJ whole genome shotgun (WGS) entry which is preliminary data.</text>
</comment>
<evidence type="ECO:0000313" key="2">
    <source>
        <dbReference type="Proteomes" id="UP001050808"/>
    </source>
</evidence>
<reference evidence="1" key="1">
    <citation type="submission" date="2024-05" db="EMBL/GenBank/DDBJ databases">
        <title>Whole genome shotgun sequence of Streptomyces violascens NBRC 12920.</title>
        <authorList>
            <person name="Komaki H."/>
            <person name="Tamura T."/>
        </authorList>
    </citation>
    <scope>NUCLEOTIDE SEQUENCE</scope>
    <source>
        <strain evidence="1">NBRC 12920</strain>
    </source>
</reference>
<gene>
    <name evidence="1" type="ORF">Sviol_76300</name>
</gene>
<keyword evidence="2" id="KW-1185">Reference proteome</keyword>
<accession>A0ABQ3R117</accession>
<name>A0ABQ3R117_9ACTN</name>
<proteinExistence type="predicted"/>
<sequence>MTQTQAPSTYVTPECREARNLRWETGHLHCPGPLELRQPPGTLPLEVLNCACPCHRGKPGAAFRGC</sequence>
<organism evidence="1 2">
    <name type="scientific">Streptomyces violascens</name>
    <dbReference type="NCBI Taxonomy" id="67381"/>
    <lineage>
        <taxon>Bacteria</taxon>
        <taxon>Bacillati</taxon>
        <taxon>Actinomycetota</taxon>
        <taxon>Actinomycetes</taxon>
        <taxon>Kitasatosporales</taxon>
        <taxon>Streptomycetaceae</taxon>
        <taxon>Streptomyces</taxon>
    </lineage>
</organism>
<protein>
    <submittedName>
        <fullName evidence="1">Uncharacterized protein</fullName>
    </submittedName>
</protein>
<dbReference type="EMBL" id="BNDY01000018">
    <property type="protein sequence ID" value="GHI43222.1"/>
    <property type="molecule type" value="Genomic_DNA"/>
</dbReference>
<dbReference type="Proteomes" id="UP001050808">
    <property type="component" value="Unassembled WGS sequence"/>
</dbReference>